<dbReference type="GO" id="GO:0009245">
    <property type="term" value="P:lipid A biosynthetic process"/>
    <property type="evidence" value="ECO:0007669"/>
    <property type="project" value="TreeGrafter"/>
</dbReference>
<dbReference type="Gene3D" id="3.60.21.10">
    <property type="match status" value="1"/>
</dbReference>
<dbReference type="SUPFAM" id="SSF56300">
    <property type="entry name" value="Metallo-dependent phosphatases"/>
    <property type="match status" value="1"/>
</dbReference>
<sequence length="228" mass="26863">MNKNSIFVADAHSMGEDKFYEFLCDIDSTNLQCEEIYLLGDIFELLFGGIDYIIGQNSKSVELLNKISQNIKVVYFEGNHDFNLKKLFPLIEVIKIANQPQKYIYEKKIIYIAHGDNNLDFGYKLYTAIIRNRVVLKVLNFIDVLVKNKISKKLYKTVPHKARYEEIQNFKDIVDERVFNYADDKDYIIEGHYHQDKSYDYDGFKYINMPSFKTGGYKRIQDLIKVEL</sequence>
<name>A0A6S6SR22_9BACT</name>
<keyword evidence="1 2" id="KW-0378">Hydrolase</keyword>
<reference evidence="2" key="1">
    <citation type="submission" date="2020-01" db="EMBL/GenBank/DDBJ databases">
        <authorList>
            <person name="Meier V. D."/>
            <person name="Meier V D."/>
        </authorList>
    </citation>
    <scope>NUCLEOTIDE SEQUENCE</scope>
    <source>
        <strain evidence="2">HLG_WM_MAG_12</strain>
    </source>
</reference>
<protein>
    <submittedName>
        <fullName evidence="2">UDP-2,3-diacylglucosamine hydrolase</fullName>
    </submittedName>
</protein>
<dbReference type="GO" id="GO:0016020">
    <property type="term" value="C:membrane"/>
    <property type="evidence" value="ECO:0007669"/>
    <property type="project" value="GOC"/>
</dbReference>
<dbReference type="GO" id="GO:0008758">
    <property type="term" value="F:UDP-2,3-diacylglucosamine hydrolase activity"/>
    <property type="evidence" value="ECO:0007669"/>
    <property type="project" value="TreeGrafter"/>
</dbReference>
<accession>A0A6S6SR22</accession>
<organism evidence="2">
    <name type="scientific">uncultured Campylobacterales bacterium</name>
    <dbReference type="NCBI Taxonomy" id="352960"/>
    <lineage>
        <taxon>Bacteria</taxon>
        <taxon>Pseudomonadati</taxon>
        <taxon>Campylobacterota</taxon>
        <taxon>Epsilonproteobacteria</taxon>
        <taxon>Campylobacterales</taxon>
        <taxon>environmental samples</taxon>
    </lineage>
</organism>
<gene>
    <name evidence="2" type="ORF">HELGO_WM15968</name>
</gene>
<dbReference type="AlphaFoldDB" id="A0A6S6SR22"/>
<proteinExistence type="predicted"/>
<evidence type="ECO:0000313" key="2">
    <source>
        <dbReference type="EMBL" id="CAA6808060.1"/>
    </source>
</evidence>
<dbReference type="InterPro" id="IPR043461">
    <property type="entry name" value="LpxH-like"/>
</dbReference>
<dbReference type="EMBL" id="CACVAW010000030">
    <property type="protein sequence ID" value="CAA6808060.1"/>
    <property type="molecule type" value="Genomic_DNA"/>
</dbReference>
<evidence type="ECO:0000256" key="1">
    <source>
        <dbReference type="ARBA" id="ARBA00022801"/>
    </source>
</evidence>
<dbReference type="CDD" id="cd07398">
    <property type="entry name" value="MPP_YbbF-LpxH"/>
    <property type="match status" value="1"/>
</dbReference>
<dbReference type="InterPro" id="IPR029052">
    <property type="entry name" value="Metallo-depent_PP-like"/>
</dbReference>
<dbReference type="PANTHER" id="PTHR34990:SF1">
    <property type="entry name" value="UDP-2,3-DIACYLGLUCOSAMINE HYDROLASE"/>
    <property type="match status" value="1"/>
</dbReference>
<dbReference type="PANTHER" id="PTHR34990">
    <property type="entry name" value="UDP-2,3-DIACYLGLUCOSAMINE HYDROLASE-RELATED"/>
    <property type="match status" value="1"/>
</dbReference>